<organism evidence="2 3">
    <name type="scientific">Paenibacillus solani</name>
    <dbReference type="NCBI Taxonomy" id="1705565"/>
    <lineage>
        <taxon>Bacteria</taxon>
        <taxon>Bacillati</taxon>
        <taxon>Bacillota</taxon>
        <taxon>Bacilli</taxon>
        <taxon>Bacillales</taxon>
        <taxon>Paenibacillaceae</taxon>
        <taxon>Paenibacillus</taxon>
    </lineage>
</organism>
<dbReference type="OrthoDB" id="2626526at2"/>
<reference evidence="3" key="1">
    <citation type="submission" date="2015-08" db="EMBL/GenBank/DDBJ databases">
        <title>Genome sequencing project for genomic taxonomy and phylogenomics of Bacillus-like bacteria.</title>
        <authorList>
            <person name="Liu B."/>
            <person name="Wang J."/>
            <person name="Zhu Y."/>
            <person name="Liu G."/>
            <person name="Chen Q."/>
            <person name="Chen Z."/>
            <person name="Lan J."/>
            <person name="Che J."/>
            <person name="Ge C."/>
            <person name="Shi H."/>
            <person name="Pan Z."/>
            <person name="Liu X."/>
        </authorList>
    </citation>
    <scope>NUCLEOTIDE SEQUENCE [LARGE SCALE GENOMIC DNA]</scope>
    <source>
        <strain evidence="3">FJAT-22460</strain>
    </source>
</reference>
<dbReference type="Proteomes" id="UP000036932">
    <property type="component" value="Unassembled WGS sequence"/>
</dbReference>
<comment type="caution">
    <text evidence="2">The sequence shown here is derived from an EMBL/GenBank/DDBJ whole genome shotgun (WGS) entry which is preliminary data.</text>
</comment>
<evidence type="ECO:0000256" key="1">
    <source>
        <dbReference type="SAM" id="Phobius"/>
    </source>
</evidence>
<dbReference type="Pfam" id="PF13789">
    <property type="entry name" value="DUF4181"/>
    <property type="match status" value="1"/>
</dbReference>
<name>A0A0M1NZZ4_9BACL</name>
<evidence type="ECO:0000313" key="2">
    <source>
        <dbReference type="EMBL" id="KOR87585.1"/>
    </source>
</evidence>
<proteinExistence type="predicted"/>
<dbReference type="AlphaFoldDB" id="A0A0M1NZZ4"/>
<keyword evidence="1" id="KW-1133">Transmembrane helix</keyword>
<evidence type="ECO:0008006" key="4">
    <source>
        <dbReference type="Google" id="ProtNLM"/>
    </source>
</evidence>
<feature type="transmembrane region" description="Helical" evidence="1">
    <location>
        <begin position="69"/>
        <end position="86"/>
    </location>
</feature>
<dbReference type="EMBL" id="LIUT01000002">
    <property type="protein sequence ID" value="KOR87585.1"/>
    <property type="molecule type" value="Genomic_DNA"/>
</dbReference>
<dbReference type="RefSeq" id="WP_054403737.1">
    <property type="nucleotide sequence ID" value="NZ_LIUT01000002.1"/>
</dbReference>
<dbReference type="PATRIC" id="fig|1705565.3.peg.278"/>
<protein>
    <recommendedName>
        <fullName evidence="4">DUF4181 domain-containing protein</fullName>
    </recommendedName>
</protein>
<keyword evidence="1" id="KW-0812">Transmembrane</keyword>
<gene>
    <name evidence="2" type="ORF">AM231_16880</name>
</gene>
<feature type="transmembrane region" description="Helical" evidence="1">
    <location>
        <begin position="98"/>
        <end position="117"/>
    </location>
</feature>
<evidence type="ECO:0000313" key="3">
    <source>
        <dbReference type="Proteomes" id="UP000036932"/>
    </source>
</evidence>
<keyword evidence="3" id="KW-1185">Reference proteome</keyword>
<keyword evidence="1" id="KW-0472">Membrane</keyword>
<feature type="transmembrane region" description="Helical" evidence="1">
    <location>
        <begin position="6"/>
        <end position="22"/>
    </location>
</feature>
<accession>A0A0M1NZZ4</accession>
<sequence length="118" mass="13897">MFIIFVFLVLGILQLLMRWLLLDKEDRKARITDTMGESYYYRGGALFVIVIIGIAIVSFFGIFEKITIQGMYLVSLILVLIFRGFLEWKYLRETKQHQMTLILLGILILFSLFFFSLK</sequence>
<feature type="transmembrane region" description="Helical" evidence="1">
    <location>
        <begin position="43"/>
        <end position="63"/>
    </location>
</feature>
<dbReference type="InterPro" id="IPR025441">
    <property type="entry name" value="DUF4181"/>
</dbReference>